<gene>
    <name evidence="2" type="ORF">KAK11_07140</name>
</gene>
<reference evidence="2 3" key="1">
    <citation type="submission" date="2021-04" db="EMBL/GenBank/DDBJ databases">
        <title>The genome sequence of type strain Ideonella paludis KCTC 32238.</title>
        <authorList>
            <person name="Liu Y."/>
        </authorList>
    </citation>
    <scope>NUCLEOTIDE SEQUENCE [LARGE SCALE GENOMIC DNA]</scope>
    <source>
        <strain evidence="2 3">KCTC 32238</strain>
    </source>
</reference>
<name>A0ABS5DVC3_9BURK</name>
<sequence length="115" mass="12232">MKKYLSIALLLAGFNAGAADLWCQGKVSRVLTYSSGELMITSSWRGDWTTICNVETPRAGIPVGVCKNWYSQLSAATVADREVIVYYSGVPDGISCSNLGTYGGAPVPGYVSLSK</sequence>
<feature type="signal peptide" evidence="1">
    <location>
        <begin position="1"/>
        <end position="18"/>
    </location>
</feature>
<dbReference type="Proteomes" id="UP000672097">
    <property type="component" value="Unassembled WGS sequence"/>
</dbReference>
<organism evidence="2 3">
    <name type="scientific">Ideonella paludis</name>
    <dbReference type="NCBI Taxonomy" id="1233411"/>
    <lineage>
        <taxon>Bacteria</taxon>
        <taxon>Pseudomonadati</taxon>
        <taxon>Pseudomonadota</taxon>
        <taxon>Betaproteobacteria</taxon>
        <taxon>Burkholderiales</taxon>
        <taxon>Sphaerotilaceae</taxon>
        <taxon>Ideonella</taxon>
    </lineage>
</organism>
<keyword evidence="3" id="KW-1185">Reference proteome</keyword>
<dbReference type="RefSeq" id="WP_210807653.1">
    <property type="nucleotide sequence ID" value="NZ_JAGQDG010000002.1"/>
</dbReference>
<evidence type="ECO:0000313" key="3">
    <source>
        <dbReference type="Proteomes" id="UP000672097"/>
    </source>
</evidence>
<comment type="caution">
    <text evidence="2">The sequence shown here is derived from an EMBL/GenBank/DDBJ whole genome shotgun (WGS) entry which is preliminary data.</text>
</comment>
<keyword evidence="1" id="KW-0732">Signal</keyword>
<feature type="chain" id="PRO_5047368995" evidence="1">
    <location>
        <begin position="19"/>
        <end position="115"/>
    </location>
</feature>
<protein>
    <submittedName>
        <fullName evidence="2">Uncharacterized protein</fullName>
    </submittedName>
</protein>
<evidence type="ECO:0000313" key="2">
    <source>
        <dbReference type="EMBL" id="MBQ0935094.1"/>
    </source>
</evidence>
<dbReference type="EMBL" id="JAGQDG010000002">
    <property type="protein sequence ID" value="MBQ0935094.1"/>
    <property type="molecule type" value="Genomic_DNA"/>
</dbReference>
<proteinExistence type="predicted"/>
<accession>A0ABS5DVC3</accession>
<evidence type="ECO:0000256" key="1">
    <source>
        <dbReference type="SAM" id="SignalP"/>
    </source>
</evidence>